<feature type="region of interest" description="Disordered" evidence="1">
    <location>
        <begin position="61"/>
        <end position="97"/>
    </location>
</feature>
<dbReference type="EMBL" id="UZAU01000542">
    <property type="status" value="NOT_ANNOTATED_CDS"/>
    <property type="molecule type" value="Genomic_DNA"/>
</dbReference>
<dbReference type="Proteomes" id="UP000596661">
    <property type="component" value="Chromosome 5"/>
</dbReference>
<dbReference type="AlphaFoldDB" id="A0A803R4P5"/>
<organism evidence="2 3">
    <name type="scientific">Cannabis sativa</name>
    <name type="common">Hemp</name>
    <name type="synonym">Marijuana</name>
    <dbReference type="NCBI Taxonomy" id="3483"/>
    <lineage>
        <taxon>Eukaryota</taxon>
        <taxon>Viridiplantae</taxon>
        <taxon>Streptophyta</taxon>
        <taxon>Embryophyta</taxon>
        <taxon>Tracheophyta</taxon>
        <taxon>Spermatophyta</taxon>
        <taxon>Magnoliopsida</taxon>
        <taxon>eudicotyledons</taxon>
        <taxon>Gunneridae</taxon>
        <taxon>Pentapetalae</taxon>
        <taxon>rosids</taxon>
        <taxon>fabids</taxon>
        <taxon>Rosales</taxon>
        <taxon>Cannabaceae</taxon>
        <taxon>Cannabis</taxon>
    </lineage>
</organism>
<name>A0A803R4P5_CANSA</name>
<feature type="region of interest" description="Disordered" evidence="1">
    <location>
        <begin position="1"/>
        <end position="24"/>
    </location>
</feature>
<feature type="compositionally biased region" description="Polar residues" evidence="1">
    <location>
        <begin position="61"/>
        <end position="87"/>
    </location>
</feature>
<evidence type="ECO:0000256" key="1">
    <source>
        <dbReference type="SAM" id="MobiDB-lite"/>
    </source>
</evidence>
<reference evidence="2" key="1">
    <citation type="submission" date="2018-11" db="EMBL/GenBank/DDBJ databases">
        <authorList>
            <person name="Grassa J C."/>
        </authorList>
    </citation>
    <scope>NUCLEOTIDE SEQUENCE [LARGE SCALE GENOMIC DNA]</scope>
</reference>
<evidence type="ECO:0000313" key="2">
    <source>
        <dbReference type="EnsemblPlants" id="cds.novel_model_5065_5bd9a17a"/>
    </source>
</evidence>
<reference evidence="2" key="2">
    <citation type="submission" date="2021-03" db="UniProtKB">
        <authorList>
            <consortium name="EnsemblPlants"/>
        </authorList>
    </citation>
    <scope>IDENTIFICATION</scope>
</reference>
<evidence type="ECO:0000313" key="3">
    <source>
        <dbReference type="Proteomes" id="UP000596661"/>
    </source>
</evidence>
<accession>A0A803R4P5</accession>
<dbReference type="Gramene" id="novel_model_5065_5bd9a17a">
    <property type="protein sequence ID" value="cds.novel_model_5065_5bd9a17a"/>
    <property type="gene ID" value="novel_gene_2638_5bd9a17a"/>
</dbReference>
<protein>
    <submittedName>
        <fullName evidence="2">Uncharacterized protein</fullName>
    </submittedName>
</protein>
<sequence length="97" mass="10587">MESMNVKFNDSKVSDLVPEDEEPLDPHISIMPLVSNVQDINKTQRLPSSRDVQVASEINASTSADAQATEVTFDNQVTSKDPNNSSLAKLFKKGPPT</sequence>
<keyword evidence="3" id="KW-1185">Reference proteome</keyword>
<dbReference type="EnsemblPlants" id="novel_model_5065_5bd9a17a">
    <property type="protein sequence ID" value="cds.novel_model_5065_5bd9a17a"/>
    <property type="gene ID" value="novel_gene_2638_5bd9a17a"/>
</dbReference>
<proteinExistence type="predicted"/>